<feature type="transmembrane region" description="Helical" evidence="2">
    <location>
        <begin position="62"/>
        <end position="78"/>
    </location>
</feature>
<organism evidence="3 4">
    <name type="scientific">Natrinema soli</name>
    <dbReference type="NCBI Taxonomy" id="1930624"/>
    <lineage>
        <taxon>Archaea</taxon>
        <taxon>Methanobacteriati</taxon>
        <taxon>Methanobacteriota</taxon>
        <taxon>Stenosarchaea group</taxon>
        <taxon>Halobacteria</taxon>
        <taxon>Halobacteriales</taxon>
        <taxon>Natrialbaceae</taxon>
        <taxon>Natrinema</taxon>
    </lineage>
</organism>
<evidence type="ECO:0000256" key="2">
    <source>
        <dbReference type="SAM" id="Phobius"/>
    </source>
</evidence>
<name>A0ABD5SKL5_9EURY</name>
<keyword evidence="4" id="KW-1185">Reference proteome</keyword>
<sequence>MVSLQGVAVAVIGFAVVLGCAGTVYRDAARLEISRPALWAGIVFATCGGGLALYLAPPNVPIPGLLVIVVGGPALYLFERDDATHGDDRADPYSLPEGPGSDSSSDDRRDE</sequence>
<feature type="region of interest" description="Disordered" evidence="1">
    <location>
        <begin position="86"/>
        <end position="111"/>
    </location>
</feature>
<proteinExistence type="predicted"/>
<dbReference type="EMBL" id="JBHSWV010000196">
    <property type="protein sequence ID" value="MFC6765840.1"/>
    <property type="molecule type" value="Genomic_DNA"/>
</dbReference>
<feature type="transmembrane region" description="Helical" evidence="2">
    <location>
        <begin position="6"/>
        <end position="25"/>
    </location>
</feature>
<reference evidence="3 4" key="1">
    <citation type="journal article" date="2019" name="Int. J. Syst. Evol. Microbiol.">
        <title>The Global Catalogue of Microorganisms (GCM) 10K type strain sequencing project: providing services to taxonomists for standard genome sequencing and annotation.</title>
        <authorList>
            <consortium name="The Broad Institute Genomics Platform"/>
            <consortium name="The Broad Institute Genome Sequencing Center for Infectious Disease"/>
            <person name="Wu L."/>
            <person name="Ma J."/>
        </authorList>
    </citation>
    <scope>NUCLEOTIDE SEQUENCE [LARGE SCALE GENOMIC DNA]</scope>
    <source>
        <strain evidence="3 4">LMG 29247</strain>
    </source>
</reference>
<evidence type="ECO:0000313" key="4">
    <source>
        <dbReference type="Proteomes" id="UP001596383"/>
    </source>
</evidence>
<evidence type="ECO:0000256" key="1">
    <source>
        <dbReference type="SAM" id="MobiDB-lite"/>
    </source>
</evidence>
<keyword evidence="2" id="KW-0812">Transmembrane</keyword>
<dbReference type="RefSeq" id="WP_273738836.1">
    <property type="nucleotide sequence ID" value="NZ_JAQIVI010000196.1"/>
</dbReference>
<evidence type="ECO:0000313" key="3">
    <source>
        <dbReference type="EMBL" id="MFC6765840.1"/>
    </source>
</evidence>
<keyword evidence="2" id="KW-1133">Transmembrane helix</keyword>
<feature type="transmembrane region" description="Helical" evidence="2">
    <location>
        <begin position="37"/>
        <end position="56"/>
    </location>
</feature>
<gene>
    <name evidence="3" type="ORF">ACFQE6_12820</name>
</gene>
<comment type="caution">
    <text evidence="3">The sequence shown here is derived from an EMBL/GenBank/DDBJ whole genome shotgun (WGS) entry which is preliminary data.</text>
</comment>
<keyword evidence="2" id="KW-0472">Membrane</keyword>
<dbReference type="AlphaFoldDB" id="A0ABD5SKL5"/>
<accession>A0ABD5SKL5</accession>
<protein>
    <submittedName>
        <fullName evidence="3">Uncharacterized protein</fullName>
    </submittedName>
</protein>
<dbReference type="Proteomes" id="UP001596383">
    <property type="component" value="Unassembled WGS sequence"/>
</dbReference>